<dbReference type="Pfam" id="PF00155">
    <property type="entry name" value="Aminotran_1_2"/>
    <property type="match status" value="1"/>
</dbReference>
<dbReference type="GO" id="GO:0030170">
    <property type="term" value="F:pyridoxal phosphate binding"/>
    <property type="evidence" value="ECO:0007669"/>
    <property type="project" value="InterPro"/>
</dbReference>
<dbReference type="InterPro" id="IPR015424">
    <property type="entry name" value="PyrdxlP-dep_Trfase"/>
</dbReference>
<proteinExistence type="inferred from homology"/>
<dbReference type="GO" id="GO:0006520">
    <property type="term" value="P:amino acid metabolic process"/>
    <property type="evidence" value="ECO:0007669"/>
    <property type="project" value="InterPro"/>
</dbReference>
<dbReference type="SUPFAM" id="SSF53383">
    <property type="entry name" value="PLP-dependent transferases"/>
    <property type="match status" value="1"/>
</dbReference>
<dbReference type="STRING" id="391625.PPSIR1_22961"/>
<evidence type="ECO:0000256" key="2">
    <source>
        <dbReference type="ARBA" id="ARBA00007441"/>
    </source>
</evidence>
<evidence type="ECO:0000256" key="1">
    <source>
        <dbReference type="ARBA" id="ARBA00001933"/>
    </source>
</evidence>
<sequence>MDLSCASPSALGLRYTPEFFQEVFEPQMVTFDDPTVDAMGLEEAREAVARLYYARRGLATRAENVCLNSTVAEAYTNLLTLLCDPGDLILVPEPSHPALAHLAELARVELVPYALTYEGHWAIDTDHLKDLVNRHSGRLRAILCMAPNNPTGSYLTHRELELIEGLCCAHDLSLIVDEQFVDYPLYPGPSRVASVVGDNRECLTFVLSGLASVAALPQLKLAWTVACGPEELVRPALARLAAIVGSHADLNFGFGGGATPTQYALARILPTSEAMQEQIRNRVQANLQTLDAAITDSPVARLGVEAGWSAVLALPQLGELDDEGWVLRMLERCDVWAEPGSAYGLDGCHLVLSLLTPPVAFAEGISRIVGLVSRIAGGGRW</sequence>
<keyword evidence="5" id="KW-0663">Pyridoxal phosphate</keyword>
<organism evidence="7 8">
    <name type="scientific">Plesiocystis pacifica SIR-1</name>
    <dbReference type="NCBI Taxonomy" id="391625"/>
    <lineage>
        <taxon>Bacteria</taxon>
        <taxon>Pseudomonadati</taxon>
        <taxon>Myxococcota</taxon>
        <taxon>Polyangia</taxon>
        <taxon>Nannocystales</taxon>
        <taxon>Nannocystaceae</taxon>
        <taxon>Plesiocystis</taxon>
    </lineage>
</organism>
<reference evidence="7 8" key="1">
    <citation type="submission" date="2007-06" db="EMBL/GenBank/DDBJ databases">
        <authorList>
            <person name="Shimkets L."/>
            <person name="Ferriera S."/>
            <person name="Johnson J."/>
            <person name="Kravitz S."/>
            <person name="Beeson K."/>
            <person name="Sutton G."/>
            <person name="Rogers Y.-H."/>
            <person name="Friedman R."/>
            <person name="Frazier M."/>
            <person name="Venter J.C."/>
        </authorList>
    </citation>
    <scope>NUCLEOTIDE SEQUENCE [LARGE SCALE GENOMIC DNA]</scope>
    <source>
        <strain evidence="7 8">SIR-1</strain>
    </source>
</reference>
<dbReference type="Proteomes" id="UP000005801">
    <property type="component" value="Unassembled WGS sequence"/>
</dbReference>
<dbReference type="InterPro" id="IPR015421">
    <property type="entry name" value="PyrdxlP-dep_Trfase_major"/>
</dbReference>
<comment type="caution">
    <text evidence="7">The sequence shown here is derived from an EMBL/GenBank/DDBJ whole genome shotgun (WGS) entry which is preliminary data.</text>
</comment>
<evidence type="ECO:0000313" key="7">
    <source>
        <dbReference type="EMBL" id="EDM79952.1"/>
    </source>
</evidence>
<protein>
    <submittedName>
        <fullName evidence="7">Aminotransferase, class I and II</fullName>
    </submittedName>
</protein>
<evidence type="ECO:0000256" key="5">
    <source>
        <dbReference type="ARBA" id="ARBA00022898"/>
    </source>
</evidence>
<dbReference type="EMBL" id="ABCS01000015">
    <property type="protein sequence ID" value="EDM79952.1"/>
    <property type="molecule type" value="Genomic_DNA"/>
</dbReference>
<evidence type="ECO:0000259" key="6">
    <source>
        <dbReference type="Pfam" id="PF00155"/>
    </source>
</evidence>
<feature type="domain" description="Aminotransferase class I/classII large" evidence="6">
    <location>
        <begin position="38"/>
        <end position="347"/>
    </location>
</feature>
<keyword evidence="4 7" id="KW-0808">Transferase</keyword>
<dbReference type="eggNOG" id="COG0436">
    <property type="taxonomic scope" value="Bacteria"/>
</dbReference>
<gene>
    <name evidence="7" type="ORF">PPSIR1_22961</name>
</gene>
<dbReference type="PANTHER" id="PTHR46383:SF1">
    <property type="entry name" value="ASPARTATE AMINOTRANSFERASE"/>
    <property type="match status" value="1"/>
</dbReference>
<accession>A6G2L5</accession>
<evidence type="ECO:0000313" key="8">
    <source>
        <dbReference type="Proteomes" id="UP000005801"/>
    </source>
</evidence>
<dbReference type="PANTHER" id="PTHR46383">
    <property type="entry name" value="ASPARTATE AMINOTRANSFERASE"/>
    <property type="match status" value="1"/>
</dbReference>
<name>A6G2L5_9BACT</name>
<evidence type="ECO:0000256" key="4">
    <source>
        <dbReference type="ARBA" id="ARBA00022679"/>
    </source>
</evidence>
<dbReference type="CDD" id="cd00609">
    <property type="entry name" value="AAT_like"/>
    <property type="match status" value="1"/>
</dbReference>
<evidence type="ECO:0000256" key="3">
    <source>
        <dbReference type="ARBA" id="ARBA00022576"/>
    </source>
</evidence>
<dbReference type="InterPro" id="IPR050596">
    <property type="entry name" value="AspAT/PAT-like"/>
</dbReference>
<dbReference type="GO" id="GO:0008483">
    <property type="term" value="F:transaminase activity"/>
    <property type="evidence" value="ECO:0007669"/>
    <property type="project" value="UniProtKB-KW"/>
</dbReference>
<keyword evidence="8" id="KW-1185">Reference proteome</keyword>
<comment type="similarity">
    <text evidence="2">Belongs to the class-I pyridoxal-phosphate-dependent aminotransferase family.</text>
</comment>
<comment type="cofactor">
    <cofactor evidence="1">
        <name>pyridoxal 5'-phosphate</name>
        <dbReference type="ChEBI" id="CHEBI:597326"/>
    </cofactor>
</comment>
<dbReference type="InterPro" id="IPR004839">
    <property type="entry name" value="Aminotransferase_I/II_large"/>
</dbReference>
<dbReference type="Gene3D" id="3.40.640.10">
    <property type="entry name" value="Type I PLP-dependent aspartate aminotransferase-like (Major domain)"/>
    <property type="match status" value="1"/>
</dbReference>
<dbReference type="AlphaFoldDB" id="A6G2L5"/>
<keyword evidence="3 7" id="KW-0032">Aminotransferase</keyword>